<dbReference type="InterPro" id="IPR009072">
    <property type="entry name" value="Histone-fold"/>
</dbReference>
<dbReference type="SMART" id="SM00428">
    <property type="entry name" value="H3"/>
    <property type="match status" value="1"/>
</dbReference>
<dbReference type="GO" id="GO:0000786">
    <property type="term" value="C:nucleosome"/>
    <property type="evidence" value="ECO:0007669"/>
    <property type="project" value="InterPro"/>
</dbReference>
<dbReference type="PANTHER" id="PTHR11426">
    <property type="entry name" value="HISTONE H3"/>
    <property type="match status" value="1"/>
</dbReference>
<gene>
    <name evidence="4" type="ORF">DdX_17936</name>
</gene>
<feature type="region of interest" description="Disordered" evidence="2">
    <location>
        <begin position="28"/>
        <end position="48"/>
    </location>
</feature>
<feature type="compositionally biased region" description="Basic and acidic residues" evidence="2">
    <location>
        <begin position="28"/>
        <end position="43"/>
    </location>
</feature>
<dbReference type="GO" id="GO:0046982">
    <property type="term" value="F:protein heterodimerization activity"/>
    <property type="evidence" value="ECO:0007669"/>
    <property type="project" value="InterPro"/>
</dbReference>
<accession>A0AAD4QT45</accession>
<organism evidence="4 5">
    <name type="scientific">Ditylenchus destructor</name>
    <dbReference type="NCBI Taxonomy" id="166010"/>
    <lineage>
        <taxon>Eukaryota</taxon>
        <taxon>Metazoa</taxon>
        <taxon>Ecdysozoa</taxon>
        <taxon>Nematoda</taxon>
        <taxon>Chromadorea</taxon>
        <taxon>Rhabditida</taxon>
        <taxon>Tylenchina</taxon>
        <taxon>Tylenchomorpha</taxon>
        <taxon>Sphaerularioidea</taxon>
        <taxon>Anguinidae</taxon>
        <taxon>Anguininae</taxon>
        <taxon>Ditylenchus</taxon>
    </lineage>
</organism>
<evidence type="ECO:0000313" key="5">
    <source>
        <dbReference type="Proteomes" id="UP001201812"/>
    </source>
</evidence>
<protein>
    <submittedName>
        <fullName evidence="4">Core histone h2A/H2B/H3/H4 domain-containing protein</fullName>
    </submittedName>
</protein>
<sequence>MWGFECSWGGLGVVDAVSEVALAYKRHESKVTKNDDPEQKSSDEDADVRNSAVFQSLQEAAELYMVGVFADSQALALHAKRVTIKPQDMQLARRIRGDTEQFGR</sequence>
<feature type="domain" description="Core Histone H2A/H2B/H3" evidence="3">
    <location>
        <begin position="42"/>
        <end position="95"/>
    </location>
</feature>
<dbReference type="Proteomes" id="UP001201812">
    <property type="component" value="Unassembled WGS sequence"/>
</dbReference>
<reference evidence="4" key="1">
    <citation type="submission" date="2022-01" db="EMBL/GenBank/DDBJ databases">
        <title>Genome Sequence Resource for Two Populations of Ditylenchus destructor, the Migratory Endoparasitic Phytonematode.</title>
        <authorList>
            <person name="Zhang H."/>
            <person name="Lin R."/>
            <person name="Xie B."/>
        </authorList>
    </citation>
    <scope>NUCLEOTIDE SEQUENCE</scope>
    <source>
        <strain evidence="4">BazhouSP</strain>
    </source>
</reference>
<dbReference type="GO" id="GO:0030527">
    <property type="term" value="F:structural constituent of chromatin"/>
    <property type="evidence" value="ECO:0007669"/>
    <property type="project" value="InterPro"/>
</dbReference>
<evidence type="ECO:0000259" key="3">
    <source>
        <dbReference type="Pfam" id="PF00125"/>
    </source>
</evidence>
<dbReference type="Gene3D" id="1.10.20.10">
    <property type="entry name" value="Histone, subunit A"/>
    <property type="match status" value="1"/>
</dbReference>
<dbReference type="AlphaFoldDB" id="A0AAD4QT45"/>
<name>A0AAD4QT45_9BILA</name>
<proteinExistence type="inferred from homology"/>
<dbReference type="PRINTS" id="PR00622">
    <property type="entry name" value="HISTONEH3"/>
</dbReference>
<dbReference type="SUPFAM" id="SSF47113">
    <property type="entry name" value="Histone-fold"/>
    <property type="match status" value="1"/>
</dbReference>
<dbReference type="Pfam" id="PF00125">
    <property type="entry name" value="Histone"/>
    <property type="match status" value="1"/>
</dbReference>
<dbReference type="InterPro" id="IPR000164">
    <property type="entry name" value="Histone_H3/CENP-A"/>
</dbReference>
<evidence type="ECO:0000256" key="2">
    <source>
        <dbReference type="SAM" id="MobiDB-lite"/>
    </source>
</evidence>
<comment type="similarity">
    <text evidence="1">Belongs to the histone H3 family.</text>
</comment>
<dbReference type="GO" id="GO:0003677">
    <property type="term" value="F:DNA binding"/>
    <property type="evidence" value="ECO:0007669"/>
    <property type="project" value="InterPro"/>
</dbReference>
<dbReference type="EMBL" id="JAKKPZ010000221">
    <property type="protein sequence ID" value="KAI1698375.1"/>
    <property type="molecule type" value="Genomic_DNA"/>
</dbReference>
<evidence type="ECO:0000256" key="1">
    <source>
        <dbReference type="ARBA" id="ARBA00010343"/>
    </source>
</evidence>
<evidence type="ECO:0000313" key="4">
    <source>
        <dbReference type="EMBL" id="KAI1698375.1"/>
    </source>
</evidence>
<comment type="caution">
    <text evidence="4">The sequence shown here is derived from an EMBL/GenBank/DDBJ whole genome shotgun (WGS) entry which is preliminary data.</text>
</comment>
<keyword evidence="5" id="KW-1185">Reference proteome</keyword>
<dbReference type="InterPro" id="IPR007125">
    <property type="entry name" value="H2A/H2B/H3"/>
</dbReference>